<keyword evidence="2" id="KW-1185">Reference proteome</keyword>
<dbReference type="Proteomes" id="UP000323426">
    <property type="component" value="Unassembled WGS sequence"/>
</dbReference>
<proteinExistence type="predicted"/>
<gene>
    <name evidence="1" type="ORF">F0145_20595</name>
</gene>
<protein>
    <submittedName>
        <fullName evidence="1">Uncharacterized protein</fullName>
    </submittedName>
</protein>
<evidence type="ECO:0000313" key="2">
    <source>
        <dbReference type="Proteomes" id="UP000323426"/>
    </source>
</evidence>
<accession>A0A5M6D2A0</accession>
<organism evidence="1 2">
    <name type="scientific">Adhaeribacter rhizoryzae</name>
    <dbReference type="NCBI Taxonomy" id="2607907"/>
    <lineage>
        <taxon>Bacteria</taxon>
        <taxon>Pseudomonadati</taxon>
        <taxon>Bacteroidota</taxon>
        <taxon>Cytophagia</taxon>
        <taxon>Cytophagales</taxon>
        <taxon>Hymenobacteraceae</taxon>
        <taxon>Adhaeribacter</taxon>
    </lineage>
</organism>
<dbReference type="AlphaFoldDB" id="A0A5M6D2A0"/>
<dbReference type="EMBL" id="VWSF01000021">
    <property type="protein sequence ID" value="KAA5541614.1"/>
    <property type="molecule type" value="Genomic_DNA"/>
</dbReference>
<name>A0A5M6D2A0_9BACT</name>
<sequence length="74" mass="8456">MFQLGWVDFNTYCPIILKSNDQCFVFEVATNADFDNAKQSEKFTCYPVKQTGEVDLSSVRVFIKEEIQSVPVPV</sequence>
<evidence type="ECO:0000313" key="1">
    <source>
        <dbReference type="EMBL" id="KAA5541614.1"/>
    </source>
</evidence>
<comment type="caution">
    <text evidence="1">The sequence shown here is derived from an EMBL/GenBank/DDBJ whole genome shotgun (WGS) entry which is preliminary data.</text>
</comment>
<reference evidence="1 2" key="1">
    <citation type="submission" date="2019-09" db="EMBL/GenBank/DDBJ databases">
        <title>Genome sequence and assembly of Adhaeribacter sp.</title>
        <authorList>
            <person name="Chhetri G."/>
        </authorList>
    </citation>
    <scope>NUCLEOTIDE SEQUENCE [LARGE SCALE GENOMIC DNA]</scope>
    <source>
        <strain evidence="1 2">DK36</strain>
    </source>
</reference>
<dbReference type="RefSeq" id="WP_150091500.1">
    <property type="nucleotide sequence ID" value="NZ_VWSF01000021.1"/>
</dbReference>